<dbReference type="EMBL" id="ML977341">
    <property type="protein sequence ID" value="KAF2109607.1"/>
    <property type="molecule type" value="Genomic_DNA"/>
</dbReference>
<evidence type="ECO:0000313" key="5">
    <source>
        <dbReference type="Proteomes" id="UP000799770"/>
    </source>
</evidence>
<dbReference type="Gene3D" id="3.90.640.10">
    <property type="entry name" value="Actin, Chain A, domain 4"/>
    <property type="match status" value="1"/>
</dbReference>
<keyword evidence="5" id="KW-1185">Reference proteome</keyword>
<dbReference type="PANTHER" id="PTHR42749:SF8">
    <property type="entry name" value="HSP70 FAMILY PROTEIN (AFU_ORTHOLOGUE AFUA_3G13740)"/>
    <property type="match status" value="1"/>
</dbReference>
<protein>
    <recommendedName>
        <fullName evidence="6">Hsp70 family protein-like protein</fullName>
    </recommendedName>
</protein>
<accession>A0A6A5YSZ3</accession>
<proteinExistence type="predicted"/>
<keyword evidence="2" id="KW-0067">ATP-binding</keyword>
<gene>
    <name evidence="4" type="ORF">BDV96DRAFT_651590</name>
</gene>
<dbReference type="CDD" id="cd10170">
    <property type="entry name" value="ASKHA_NBD_HSP70"/>
    <property type="match status" value="1"/>
</dbReference>
<dbReference type="GO" id="GO:0005524">
    <property type="term" value="F:ATP binding"/>
    <property type="evidence" value="ECO:0007669"/>
    <property type="project" value="UniProtKB-KW"/>
</dbReference>
<dbReference type="OrthoDB" id="2963168at2759"/>
<organism evidence="4 5">
    <name type="scientific">Lophiotrema nucula</name>
    <dbReference type="NCBI Taxonomy" id="690887"/>
    <lineage>
        <taxon>Eukaryota</taxon>
        <taxon>Fungi</taxon>
        <taxon>Dikarya</taxon>
        <taxon>Ascomycota</taxon>
        <taxon>Pezizomycotina</taxon>
        <taxon>Dothideomycetes</taxon>
        <taxon>Pleosporomycetidae</taxon>
        <taxon>Pleosporales</taxon>
        <taxon>Lophiotremataceae</taxon>
        <taxon>Lophiotrema</taxon>
    </lineage>
</organism>
<dbReference type="GO" id="GO:0140662">
    <property type="term" value="F:ATP-dependent protein folding chaperone"/>
    <property type="evidence" value="ECO:0007669"/>
    <property type="project" value="InterPro"/>
</dbReference>
<dbReference type="PANTHER" id="PTHR42749">
    <property type="entry name" value="CELL SHAPE-DETERMINING PROTEIN MREB"/>
    <property type="match status" value="1"/>
</dbReference>
<dbReference type="Gene3D" id="3.30.420.40">
    <property type="match status" value="2"/>
</dbReference>
<reference evidence="4" key="1">
    <citation type="journal article" date="2020" name="Stud. Mycol.">
        <title>101 Dothideomycetes genomes: a test case for predicting lifestyles and emergence of pathogens.</title>
        <authorList>
            <person name="Haridas S."/>
            <person name="Albert R."/>
            <person name="Binder M."/>
            <person name="Bloem J."/>
            <person name="Labutti K."/>
            <person name="Salamov A."/>
            <person name="Andreopoulos B."/>
            <person name="Baker S."/>
            <person name="Barry K."/>
            <person name="Bills G."/>
            <person name="Bluhm B."/>
            <person name="Cannon C."/>
            <person name="Castanera R."/>
            <person name="Culley D."/>
            <person name="Daum C."/>
            <person name="Ezra D."/>
            <person name="Gonzalez J."/>
            <person name="Henrissat B."/>
            <person name="Kuo A."/>
            <person name="Liang C."/>
            <person name="Lipzen A."/>
            <person name="Lutzoni F."/>
            <person name="Magnuson J."/>
            <person name="Mondo S."/>
            <person name="Nolan M."/>
            <person name="Ohm R."/>
            <person name="Pangilinan J."/>
            <person name="Park H.-J."/>
            <person name="Ramirez L."/>
            <person name="Alfaro M."/>
            <person name="Sun H."/>
            <person name="Tritt A."/>
            <person name="Yoshinaga Y."/>
            <person name="Zwiers L.-H."/>
            <person name="Turgeon B."/>
            <person name="Goodwin S."/>
            <person name="Spatafora J."/>
            <person name="Crous P."/>
            <person name="Grigoriev I."/>
        </authorList>
    </citation>
    <scope>NUCLEOTIDE SEQUENCE</scope>
    <source>
        <strain evidence="4">CBS 627.86</strain>
    </source>
</reference>
<keyword evidence="1" id="KW-0547">Nucleotide-binding</keyword>
<sequence>MPPSAMRENVHNTGSLTNDEDVEMIDVNGDEHAAVAERDRLIVAVDIGTTFSSVAYAHVKKRTQPSQVGYSAVKCVNRYPDYKPPLGASELREDVPTELWYHPEPDPAQFSSQELEQTRSGVGGFADSWTNRYPASDEESMSSGSLEDTEDKEKSDIDNTQASRPECWGFGVQRQLEKVDLPKDNEGRIAKFKLLLDDSEATDEVRANLAPIISHLKRTKLIQKEEDLFTHYLTHLLQNAKDQLSEQGVLEDDTPVEFVLCVPAKWPTRGRRVLQTALKSAVKDVGLGEQTEGGGFDLFIVTEPEAAAACVIAEDRAEILFGEVIVILDAGGGTVDAVTYKITNDEPLRMDAEVVKPHSDLCGGSFVNQNFDLCLQEYLRDEWYLEKNGKTIRSIIDKQTIVFENGEKRTIDVFDKHATLEPIFIDDLKEDRKRNQYRNRLRLPRSDINLIFQGPMRGTREVLKSQLEAADAEGSPVNKVILTGGFGESPSLQHYIRNYLGKYKPNISLLIPHSPPSAVARGAVLRALRKEDGPSRITQCSYGFLCTEPYEPREYDAHKRTKPRIDKTDGERYVPGVLNWHIHAGDKLESPHVVTTTVRHTFSEARRHLLCKEVLYESELNHESHWRHTHVNNRGAEWAGEIVADMTFLKTRGLIKPELPSAHSTFIGDKAKQHLRHWTVEFDLVMVVEGRNLRYEARWPPKDKLQEGDEQHVQVSAQICIAAAFQPGTA</sequence>
<feature type="region of interest" description="Disordered" evidence="3">
    <location>
        <begin position="122"/>
        <end position="164"/>
    </location>
</feature>
<evidence type="ECO:0000313" key="4">
    <source>
        <dbReference type="EMBL" id="KAF2109607.1"/>
    </source>
</evidence>
<evidence type="ECO:0000256" key="3">
    <source>
        <dbReference type="SAM" id="MobiDB-lite"/>
    </source>
</evidence>
<dbReference type="InterPro" id="IPR043129">
    <property type="entry name" value="ATPase_NBD"/>
</dbReference>
<dbReference type="AlphaFoldDB" id="A0A6A5YSZ3"/>
<evidence type="ECO:0008006" key="6">
    <source>
        <dbReference type="Google" id="ProtNLM"/>
    </source>
</evidence>
<name>A0A6A5YSZ3_9PLEO</name>
<dbReference type="InterPro" id="IPR013126">
    <property type="entry name" value="Hsp_70_fam"/>
</dbReference>
<dbReference type="SUPFAM" id="SSF53067">
    <property type="entry name" value="Actin-like ATPase domain"/>
    <property type="match status" value="1"/>
</dbReference>
<dbReference type="Pfam" id="PF00012">
    <property type="entry name" value="HSP70"/>
    <property type="match status" value="1"/>
</dbReference>
<evidence type="ECO:0000256" key="2">
    <source>
        <dbReference type="ARBA" id="ARBA00022840"/>
    </source>
</evidence>
<dbReference type="Proteomes" id="UP000799770">
    <property type="component" value="Unassembled WGS sequence"/>
</dbReference>
<evidence type="ECO:0000256" key="1">
    <source>
        <dbReference type="ARBA" id="ARBA00022741"/>
    </source>
</evidence>